<dbReference type="InterPro" id="IPR027417">
    <property type="entry name" value="P-loop_NTPase"/>
</dbReference>
<dbReference type="Pfam" id="PF02841">
    <property type="entry name" value="GBP_C"/>
    <property type="match status" value="1"/>
</dbReference>
<evidence type="ECO:0000256" key="5">
    <source>
        <dbReference type="SAM" id="Coils"/>
    </source>
</evidence>
<proteinExistence type="inferred from homology"/>
<feature type="coiled-coil region" evidence="5">
    <location>
        <begin position="708"/>
        <end position="791"/>
    </location>
</feature>
<dbReference type="InterPro" id="IPR030386">
    <property type="entry name" value="G_GB1_RHD3_dom"/>
</dbReference>
<comment type="caution">
    <text evidence="7">The sequence shown here is derived from an EMBL/GenBank/DDBJ whole genome shotgun (WGS) entry which is preliminary data.</text>
</comment>
<evidence type="ECO:0000313" key="7">
    <source>
        <dbReference type="EMBL" id="RHZ39918.1"/>
    </source>
</evidence>
<evidence type="ECO:0000259" key="6">
    <source>
        <dbReference type="PROSITE" id="PS51715"/>
    </source>
</evidence>
<keyword evidence="5" id="KW-0175">Coiled coil</keyword>
<accession>A0A397FYG6</accession>
<dbReference type="GO" id="GO:0003899">
    <property type="term" value="F:DNA-directed RNA polymerase activity"/>
    <property type="evidence" value="ECO:0007669"/>
    <property type="project" value="InterPro"/>
</dbReference>
<dbReference type="GO" id="GO:0003924">
    <property type="term" value="F:GTPase activity"/>
    <property type="evidence" value="ECO:0007669"/>
    <property type="project" value="InterPro"/>
</dbReference>
<dbReference type="EMBL" id="QUTE01003294">
    <property type="protein sequence ID" value="RHZ39918.1"/>
    <property type="molecule type" value="Genomic_DNA"/>
</dbReference>
<dbReference type="SUPFAM" id="SSF52540">
    <property type="entry name" value="P-loop containing nucleoside triphosphate hydrolases"/>
    <property type="match status" value="1"/>
</dbReference>
<dbReference type="GO" id="GO:0005525">
    <property type="term" value="F:GTP binding"/>
    <property type="evidence" value="ECO:0007669"/>
    <property type="project" value="UniProtKB-KW"/>
</dbReference>
<dbReference type="Gene3D" id="2.40.50.140">
    <property type="entry name" value="Nucleic acid-binding proteins"/>
    <property type="match status" value="1"/>
</dbReference>
<dbReference type="CDD" id="cd01851">
    <property type="entry name" value="GBP"/>
    <property type="match status" value="1"/>
</dbReference>
<reference evidence="7 8" key="1">
    <citation type="submission" date="2018-08" db="EMBL/GenBank/DDBJ databases">
        <title>Aphanomyces genome sequencing and annotation.</title>
        <authorList>
            <person name="Minardi D."/>
            <person name="Oidtmann B."/>
            <person name="Van Der Giezen M."/>
            <person name="Studholme D.J."/>
        </authorList>
    </citation>
    <scope>NUCLEOTIDE SEQUENCE [LARGE SCALE GENOMIC DNA]</scope>
    <source>
        <strain evidence="7 8">197901</strain>
    </source>
</reference>
<dbReference type="Pfam" id="PF02263">
    <property type="entry name" value="GBP"/>
    <property type="match status" value="1"/>
</dbReference>
<keyword evidence="1" id="KW-0547">Nucleotide-binding</keyword>
<dbReference type="Proteomes" id="UP000266196">
    <property type="component" value="Unassembled WGS sequence"/>
</dbReference>
<dbReference type="SUPFAM" id="SSF48340">
    <property type="entry name" value="Interferon-induced guanylate-binding protein 1 (GBP1), C-terminal domain"/>
    <property type="match status" value="1"/>
</dbReference>
<comment type="similarity">
    <text evidence="4">Belongs to the TRAFAC class dynamin-like GTPase superfamily. GB1/RHD3 GTPase family.</text>
</comment>
<dbReference type="InterPro" id="IPR005570">
    <property type="entry name" value="RPABC3"/>
</dbReference>
<protein>
    <recommendedName>
        <fullName evidence="6">GB1/RHD3-type G domain-containing protein</fullName>
    </recommendedName>
</protein>
<evidence type="ECO:0000313" key="8">
    <source>
        <dbReference type="Proteomes" id="UP000266196"/>
    </source>
</evidence>
<evidence type="ECO:0000256" key="1">
    <source>
        <dbReference type="ARBA" id="ARBA00022741"/>
    </source>
</evidence>
<dbReference type="InterPro" id="IPR003191">
    <property type="entry name" value="Guanylate-bd/ATL_C"/>
</dbReference>
<evidence type="ECO:0000256" key="4">
    <source>
        <dbReference type="PROSITE-ProRule" id="PRU01052"/>
    </source>
</evidence>
<dbReference type="PROSITE" id="PS51715">
    <property type="entry name" value="G_GB1_RHD3"/>
    <property type="match status" value="1"/>
</dbReference>
<dbReference type="Gene3D" id="1.20.1000.10">
    <property type="entry name" value="Guanylate-binding protein, C-terminal domain"/>
    <property type="match status" value="1"/>
</dbReference>
<sequence>MFASDWLKFRLHRNAWTQAKSQTTYAASIMATTQMFEDIFEIKQLNPEGKKFDRVTRLLCKGVSYELELMLDINSEVFPMKVHEQFTFALVTTLDLEGKPDDGIFDQSGKPTLLDRYDYGMYGKVFQYDHEGGNMVAIYASFGGLLMCLRGDQAHLRNIHNGTRVMSKKAGSKKAVVVAADEFPDEPIALLHFDEKEDRLQVNEQAMDILQRIDGKIAVIAMAGLYRTGKSSMLNWLLGKQSGFRVGPTVERCTRGIWLWGRPQQHTLANGEQCWVLMLDTEGLGGLEASAQYDVRIFSLATLLCSKLIYNSQGSVDEKAVNGLSFIANMTKHIRVRAEEGDGQSGGGDEISSFFPSFTWVVRDFTLELVDEDGDEITPTEYLERALAPQPGLTQAVMERNRVRHMMTAFFKDRDCFTLVRPVYDEGMLQQVDSIPITDLRPEFQSQLAKLKASIFNHLQPKTMNNKPLNGSMFAGLLVAYVDAINHGSVPTISSAWDGVTATECKKAMKTATESFRVAAGLLELPLDADELTAALKSAEADAVAVYRSSAMGDASTKYESDLAENIEAEKTALKKQNRAASKDFCDRLLQTLFAEIIQPRFSDDKNAYEDMQEFAREWLKFREVYLEKARGGAKLDALLAFSETKHAEAMRLLLSRQEDKFEKKLRALEAEAASVKETLGAIGGREQVYKQQIESLQSETSDMMGEKARYAADIESQQRMIEQLQSKLQAEAAGKQHMDLEKEQVELQLNALRGQDREKEDELARLKAQYEKLMKEKERTELELSMASGEVDSLKHGQKCGCSIQ</sequence>
<evidence type="ECO:0000256" key="2">
    <source>
        <dbReference type="ARBA" id="ARBA00022801"/>
    </source>
</evidence>
<dbReference type="VEuPathDB" id="FungiDB:H257_07135"/>
<dbReference type="AlphaFoldDB" id="A0A397FYG6"/>
<feature type="domain" description="GB1/RHD3-type G" evidence="6">
    <location>
        <begin position="214"/>
        <end position="460"/>
    </location>
</feature>
<dbReference type="InterPro" id="IPR036543">
    <property type="entry name" value="Guanylate-bd_C_sf"/>
</dbReference>
<dbReference type="GO" id="GO:0006351">
    <property type="term" value="P:DNA-templated transcription"/>
    <property type="evidence" value="ECO:0007669"/>
    <property type="project" value="InterPro"/>
</dbReference>
<organism evidence="7 8">
    <name type="scientific">Aphanomyces astaci</name>
    <name type="common">Crayfish plague agent</name>
    <dbReference type="NCBI Taxonomy" id="112090"/>
    <lineage>
        <taxon>Eukaryota</taxon>
        <taxon>Sar</taxon>
        <taxon>Stramenopiles</taxon>
        <taxon>Oomycota</taxon>
        <taxon>Saprolegniomycetes</taxon>
        <taxon>Saprolegniales</taxon>
        <taxon>Verrucalvaceae</taxon>
        <taxon>Aphanomyces</taxon>
    </lineage>
</organism>
<dbReference type="PANTHER" id="PTHR10751">
    <property type="entry name" value="GUANYLATE BINDING PROTEIN"/>
    <property type="match status" value="1"/>
</dbReference>
<dbReference type="FunFam" id="3.40.50.300:FF:001470">
    <property type="entry name" value="Interferon-induced guanylate-binding protein 1"/>
    <property type="match status" value="1"/>
</dbReference>
<dbReference type="InterPro" id="IPR012340">
    <property type="entry name" value="NA-bd_OB-fold"/>
</dbReference>
<dbReference type="Pfam" id="PF03870">
    <property type="entry name" value="RNA_pol_Rpb8"/>
    <property type="match status" value="1"/>
</dbReference>
<keyword evidence="3" id="KW-0342">GTP-binding</keyword>
<dbReference type="SMART" id="SM00658">
    <property type="entry name" value="RPOL8c"/>
    <property type="match status" value="1"/>
</dbReference>
<evidence type="ECO:0000256" key="3">
    <source>
        <dbReference type="ARBA" id="ARBA00023134"/>
    </source>
</evidence>
<dbReference type="Gene3D" id="3.40.50.300">
    <property type="entry name" value="P-loop containing nucleotide triphosphate hydrolases"/>
    <property type="match status" value="1"/>
</dbReference>
<feature type="coiled-coil region" evidence="5">
    <location>
        <begin position="652"/>
        <end position="679"/>
    </location>
</feature>
<gene>
    <name evidence="7" type="ORF">DYB31_006859</name>
</gene>
<keyword evidence="2" id="KW-0378">Hydrolase</keyword>
<dbReference type="InterPro" id="IPR015894">
    <property type="entry name" value="Guanylate-bd_N"/>
</dbReference>
<dbReference type="SUPFAM" id="SSF50249">
    <property type="entry name" value="Nucleic acid-binding proteins"/>
    <property type="match status" value="1"/>
</dbReference>
<dbReference type="VEuPathDB" id="FungiDB:H257_07136"/>
<name>A0A397FYG6_APHAT</name>